<dbReference type="InterPro" id="IPR022893">
    <property type="entry name" value="Shikimate_DH_fam"/>
</dbReference>
<comment type="pathway">
    <text evidence="7">Aromatic compound metabolism; 3,4-dihydroxybenzoate biosynthesis; 3-dehydroquinate from D-quinate (NAD(+) route).</text>
</comment>
<dbReference type="Gene3D" id="3.40.50.720">
    <property type="entry name" value="NAD(P)-binding Rossmann-like Domain"/>
    <property type="match status" value="1"/>
</dbReference>
<accession>A0A1I0I4Z0</accession>
<comment type="subunit">
    <text evidence="8">Homodimer.</text>
</comment>
<comment type="function">
    <text evidence="8">Involved in the biosynthesis of the chorismate, which leads to the biosynthesis of aromatic amino acids. Catalyzes the reversible NADPH linked reduction of 3-dehydroshikimate (DHSA) to yield shikimate (SA).</text>
</comment>
<evidence type="ECO:0000313" key="11">
    <source>
        <dbReference type="Proteomes" id="UP000198508"/>
    </source>
</evidence>
<feature type="binding site" evidence="8">
    <location>
        <begin position="132"/>
        <end position="136"/>
    </location>
    <ligand>
        <name>NADP(+)</name>
        <dbReference type="ChEBI" id="CHEBI:58349"/>
    </ligand>
</feature>
<dbReference type="GO" id="GO:0009073">
    <property type="term" value="P:aromatic amino acid family biosynthetic process"/>
    <property type="evidence" value="ECO:0007669"/>
    <property type="project" value="UniProtKB-KW"/>
</dbReference>
<feature type="binding site" evidence="8">
    <location>
        <position position="262"/>
    </location>
    <ligand>
        <name>NADP(+)</name>
        <dbReference type="ChEBI" id="CHEBI:58349"/>
    </ligand>
</feature>
<comment type="catalytic activity">
    <reaction evidence="5">
        <text>L-quinate + NAD(+) = 3-dehydroquinate + NADH + H(+)</text>
        <dbReference type="Rhea" id="RHEA:22364"/>
        <dbReference type="ChEBI" id="CHEBI:15378"/>
        <dbReference type="ChEBI" id="CHEBI:29751"/>
        <dbReference type="ChEBI" id="CHEBI:32364"/>
        <dbReference type="ChEBI" id="CHEBI:57540"/>
        <dbReference type="ChEBI" id="CHEBI:57945"/>
        <dbReference type="EC" id="1.1.1.24"/>
    </reaction>
</comment>
<evidence type="ECO:0000256" key="2">
    <source>
        <dbReference type="ARBA" id="ARBA00022605"/>
    </source>
</evidence>
<dbReference type="GeneID" id="93279426"/>
<dbReference type="CDD" id="cd01065">
    <property type="entry name" value="NAD_bind_Shikimate_DH"/>
    <property type="match status" value="1"/>
</dbReference>
<feature type="binding site" evidence="8">
    <location>
        <position position="68"/>
    </location>
    <ligand>
        <name>shikimate</name>
        <dbReference type="ChEBI" id="CHEBI:36208"/>
    </ligand>
</feature>
<dbReference type="Gene3D" id="3.40.50.10860">
    <property type="entry name" value="Leucine Dehydrogenase, chain A, domain 1"/>
    <property type="match status" value="1"/>
</dbReference>
<feature type="binding site" evidence="8">
    <location>
        <position position="269"/>
    </location>
    <ligand>
        <name>shikimate</name>
        <dbReference type="ChEBI" id="CHEBI:36208"/>
    </ligand>
</feature>
<evidence type="ECO:0000256" key="3">
    <source>
        <dbReference type="ARBA" id="ARBA00023002"/>
    </source>
</evidence>
<feature type="active site" description="Proton acceptor" evidence="8">
    <location>
        <position position="72"/>
    </location>
</feature>
<dbReference type="GO" id="GO:0004764">
    <property type="term" value="F:shikimate 3-dehydrogenase (NADP+) activity"/>
    <property type="evidence" value="ECO:0007669"/>
    <property type="project" value="UniProtKB-UniRule"/>
</dbReference>
<dbReference type="EC" id="1.1.1.25" evidence="8"/>
<comment type="caution">
    <text evidence="8">Lacks conserved residue(s) required for the propagation of feature annotation.</text>
</comment>
<dbReference type="GO" id="GO:0030266">
    <property type="term" value="F:quinate 3-dehydrogenase (NAD+) activity"/>
    <property type="evidence" value="ECO:0007669"/>
    <property type="project" value="UniProtKB-EC"/>
</dbReference>
<keyword evidence="2 8" id="KW-0028">Amino-acid biosynthesis</keyword>
<dbReference type="Proteomes" id="UP000198508">
    <property type="component" value="Unassembled WGS sequence"/>
</dbReference>
<dbReference type="Pfam" id="PF08501">
    <property type="entry name" value="Shikimate_dh_N"/>
    <property type="match status" value="1"/>
</dbReference>
<feature type="binding site" evidence="8">
    <location>
        <position position="93"/>
    </location>
    <ligand>
        <name>shikimate</name>
        <dbReference type="ChEBI" id="CHEBI:36208"/>
    </ligand>
</feature>
<dbReference type="FunFam" id="3.40.50.720:FF:000086">
    <property type="entry name" value="Quinate/shikimate dehydrogenase"/>
    <property type="match status" value="1"/>
</dbReference>
<feature type="binding site" evidence="8">
    <location>
        <position position="239"/>
    </location>
    <ligand>
        <name>NADP(+)</name>
        <dbReference type="ChEBI" id="CHEBI:58349"/>
    </ligand>
</feature>
<comment type="similarity">
    <text evidence="8">Belongs to the shikimate dehydrogenase family.</text>
</comment>
<comment type="pathway">
    <text evidence="1 8">Metabolic intermediate biosynthesis; chorismate biosynthesis; chorismate from D-erythrose 4-phosphate and phosphoenolpyruvate: step 4/7.</text>
</comment>
<dbReference type="GO" id="GO:0009423">
    <property type="term" value="P:chorismate biosynthetic process"/>
    <property type="evidence" value="ECO:0007669"/>
    <property type="project" value="UniProtKB-UniRule"/>
</dbReference>
<evidence type="ECO:0000256" key="4">
    <source>
        <dbReference type="ARBA" id="ARBA00023141"/>
    </source>
</evidence>
<evidence type="ECO:0000256" key="1">
    <source>
        <dbReference type="ARBA" id="ARBA00004871"/>
    </source>
</evidence>
<dbReference type="UniPathway" id="UPA00053">
    <property type="reaction ID" value="UER00087"/>
</dbReference>
<dbReference type="HAMAP" id="MF_00222">
    <property type="entry name" value="Shikimate_DH_AroE"/>
    <property type="match status" value="1"/>
</dbReference>
<sequence length="293" mass="31077">MGTITGHTGLLALIGSPVGHSGSPATWNFSFDRLGLDYVYVAFDIKEEQVPDAIKAFRTLGIKGGNVTMPCKIAAAREMDELSTAARIAGAVNTIKNENGKLIGFITDGLGFVLNLKDNGVEIKGKKIVVAGGGGAATAIQVQCALSGAREIAIFNRKDAFFERALQTAEKIREIAPDCAVGVYDMADTERMTAEVRSAEILANATVAGMKSEAQPELAETSILQDLSALFPGLVVADAVYSPLETILLRDAKAAGCKCIDGRGMLMWQAAAAFREILGVDMPVGEVRERFYS</sequence>
<reference evidence="11" key="1">
    <citation type="submission" date="2016-10" db="EMBL/GenBank/DDBJ databases">
        <authorList>
            <person name="Varghese N."/>
            <person name="Submissions S."/>
        </authorList>
    </citation>
    <scope>NUCLEOTIDE SEQUENCE [LARGE SCALE GENOMIC DNA]</scope>
    <source>
        <strain evidence="11">NLAE-zl-G277</strain>
    </source>
</reference>
<dbReference type="PANTHER" id="PTHR21089">
    <property type="entry name" value="SHIKIMATE DEHYDROGENASE"/>
    <property type="match status" value="1"/>
</dbReference>
<dbReference type="STRING" id="460384.SAMN05216313_11958"/>
<keyword evidence="11" id="KW-1185">Reference proteome</keyword>
<protein>
    <recommendedName>
        <fullName evidence="8">Shikimate dehydrogenase (NADP(+))</fullName>
        <shortName evidence="8">SDH</shortName>
        <ecNumber evidence="8">1.1.1.25</ecNumber>
    </recommendedName>
</protein>
<dbReference type="InterPro" id="IPR036291">
    <property type="entry name" value="NAD(P)-bd_dom_sf"/>
</dbReference>
<feature type="binding site" evidence="8">
    <location>
        <begin position="21"/>
        <end position="23"/>
    </location>
    <ligand>
        <name>shikimate</name>
        <dbReference type="ChEBI" id="CHEBI:36208"/>
    </ligand>
</feature>
<dbReference type="InterPro" id="IPR046346">
    <property type="entry name" value="Aminoacid_DH-like_N_sf"/>
</dbReference>
<evidence type="ECO:0000256" key="6">
    <source>
        <dbReference type="ARBA" id="ARBA00052329"/>
    </source>
</evidence>
<feature type="binding site" evidence="8">
    <location>
        <position position="241"/>
    </location>
    <ligand>
        <name>shikimate</name>
        <dbReference type="ChEBI" id="CHEBI:36208"/>
    </ligand>
</feature>
<evidence type="ECO:0000256" key="5">
    <source>
        <dbReference type="ARBA" id="ARBA00051639"/>
    </source>
</evidence>
<feature type="binding site" evidence="8">
    <location>
        <position position="108"/>
    </location>
    <ligand>
        <name>shikimate</name>
        <dbReference type="ChEBI" id="CHEBI:36208"/>
    </ligand>
</feature>
<comment type="catalytic activity">
    <reaction evidence="6">
        <text>shikimate + NAD(+) = 3-dehydroshikimate + NADH + H(+)</text>
        <dbReference type="Rhea" id="RHEA:17741"/>
        <dbReference type="ChEBI" id="CHEBI:15378"/>
        <dbReference type="ChEBI" id="CHEBI:16630"/>
        <dbReference type="ChEBI" id="CHEBI:36208"/>
        <dbReference type="ChEBI" id="CHEBI:57540"/>
        <dbReference type="ChEBI" id="CHEBI:57945"/>
    </reaction>
</comment>
<evidence type="ECO:0000256" key="7">
    <source>
        <dbReference type="ARBA" id="ARBA00060613"/>
    </source>
</evidence>
<dbReference type="RefSeq" id="WP_092366406.1">
    <property type="nucleotide sequence ID" value="NZ_CAJJSN010000001.1"/>
</dbReference>
<dbReference type="GO" id="GO:0019632">
    <property type="term" value="P:shikimate metabolic process"/>
    <property type="evidence" value="ECO:0007669"/>
    <property type="project" value="TreeGrafter"/>
</dbReference>
<dbReference type="PANTHER" id="PTHR21089:SF1">
    <property type="entry name" value="BIFUNCTIONAL 3-DEHYDROQUINATE DEHYDRATASE_SHIKIMATE DEHYDROGENASE, CHLOROPLASTIC"/>
    <property type="match status" value="1"/>
</dbReference>
<dbReference type="SUPFAM" id="SSF51735">
    <property type="entry name" value="NAD(P)-binding Rossmann-fold domains"/>
    <property type="match status" value="1"/>
</dbReference>
<dbReference type="InterPro" id="IPR013708">
    <property type="entry name" value="Shikimate_DH-bd_N"/>
</dbReference>
<keyword evidence="3 8" id="KW-0560">Oxidoreductase</keyword>
<dbReference type="AlphaFoldDB" id="A0A1I0I4Z0"/>
<feature type="domain" description="Shikimate dehydrogenase substrate binding N-terminal" evidence="9">
    <location>
        <begin position="13"/>
        <end position="95"/>
    </location>
</feature>
<proteinExistence type="inferred from homology"/>
<name>A0A1I0I4Z0_9FIRM</name>
<dbReference type="SUPFAM" id="SSF53223">
    <property type="entry name" value="Aminoacid dehydrogenase-like, N-terminal domain"/>
    <property type="match status" value="1"/>
</dbReference>
<keyword evidence="8" id="KW-0521">NADP</keyword>
<dbReference type="EMBL" id="FOIM01000019">
    <property type="protein sequence ID" value="SET91645.1"/>
    <property type="molecule type" value="Genomic_DNA"/>
</dbReference>
<evidence type="ECO:0000259" key="9">
    <source>
        <dbReference type="Pfam" id="PF08501"/>
    </source>
</evidence>
<gene>
    <name evidence="8" type="primary">aroE</name>
    <name evidence="10" type="ORF">SAMN05216313_11958</name>
</gene>
<dbReference type="GO" id="GO:0008652">
    <property type="term" value="P:amino acid biosynthetic process"/>
    <property type="evidence" value="ECO:0007669"/>
    <property type="project" value="UniProtKB-KW"/>
</dbReference>
<organism evidence="10 11">
    <name type="scientific">Enterocloster lavalensis</name>
    <dbReference type="NCBI Taxonomy" id="460384"/>
    <lineage>
        <taxon>Bacteria</taxon>
        <taxon>Bacillati</taxon>
        <taxon>Bacillota</taxon>
        <taxon>Clostridia</taxon>
        <taxon>Lachnospirales</taxon>
        <taxon>Lachnospiraceae</taxon>
        <taxon>Enterocloster</taxon>
    </lineage>
</organism>
<comment type="catalytic activity">
    <reaction evidence="8">
        <text>shikimate + NADP(+) = 3-dehydroshikimate + NADPH + H(+)</text>
        <dbReference type="Rhea" id="RHEA:17737"/>
        <dbReference type="ChEBI" id="CHEBI:15378"/>
        <dbReference type="ChEBI" id="CHEBI:16630"/>
        <dbReference type="ChEBI" id="CHEBI:36208"/>
        <dbReference type="ChEBI" id="CHEBI:57783"/>
        <dbReference type="ChEBI" id="CHEBI:58349"/>
        <dbReference type="EC" id="1.1.1.25"/>
    </reaction>
</comment>
<evidence type="ECO:0000313" key="10">
    <source>
        <dbReference type="EMBL" id="SET91645.1"/>
    </source>
</evidence>
<evidence type="ECO:0000256" key="8">
    <source>
        <dbReference type="HAMAP-Rule" id="MF_00222"/>
    </source>
</evidence>
<keyword evidence="4 8" id="KW-0057">Aromatic amino acid biosynthesis</keyword>